<proteinExistence type="predicted"/>
<reference evidence="1 2" key="1">
    <citation type="journal article" date="2011" name="Appl. Environ. Microbiol.">
        <title>Complete genome sequence of the fish pathogen Flavobacterium branchiophilum.</title>
        <authorList>
            <consortium name="1:IP"/>
            <consortium name="Microbial Evolutionary Genomics,F-75015 Paris"/>
            <consortium name="France 2:CNRS"/>
            <consortium name="URA2171"/>
            <consortium name="F-75015 Paris,France 3:Unite de Virologie et Immunologie Mol."/>
            <consortium name="INRA,78352 Jouy en Josas Cedex"/>
            <consortium name="France. 4:Unite de Mathemathique"/>
            <consortium name="Informatique et Genome,INRA"/>
            <consortium name="78352 Jouy en Josas Cedex"/>
            <consortium name="France. 5:CEA/Genoscope"/>
            <consortium name="Evry"/>
            <consortium name="France"/>
            <person name="Touchon M."/>
            <person name="Barbier P."/>
            <person name="Bernardet J.F."/>
            <person name="Loux V."/>
            <person name="Vacherie B."/>
            <person name="Barbe V."/>
            <person name="Rocha E.P."/>
            <person name="Duchaud E."/>
        </authorList>
    </citation>
    <scope>NUCLEOTIDE SEQUENCE [LARGE SCALE GENOMIC DNA]</scope>
    <source>
        <strain evidence="1 2">FL-15</strain>
    </source>
</reference>
<evidence type="ECO:0000313" key="1">
    <source>
        <dbReference type="EMBL" id="CCB68577.1"/>
    </source>
</evidence>
<evidence type="ECO:0000313" key="2">
    <source>
        <dbReference type="Proteomes" id="UP000009186"/>
    </source>
</evidence>
<dbReference type="RefSeq" id="WP_014083057.1">
    <property type="nucleotide sequence ID" value="NC_016001.1"/>
</dbReference>
<protein>
    <submittedName>
        <fullName evidence="1">Uncharacterized protein</fullName>
    </submittedName>
</protein>
<sequence length="199" mass="23597">MKKTTLIIYLLCSSCKFESDDINVNLGKDYLCIKKGTLTEIYANDSYGFGQGIYPFVKNFAFDKEFIIIEQETKKKEIVISFTEKLRGKYGFLLYMKDSIKITKDVEKFMQSKIWTDSIWHKEISREILPESNVRSFDTLGKIASKIIKEDPYFKEMFSRKINYYIIDKQKQEVYGPFSKENYLTKRKELKVSETLFFE</sequence>
<dbReference type="AlphaFoldDB" id="G2Z571"/>
<accession>G2Z571</accession>
<dbReference type="Proteomes" id="UP000009186">
    <property type="component" value="Chromosome"/>
</dbReference>
<dbReference type="EMBL" id="FQ859183">
    <property type="protein sequence ID" value="CCB68577.1"/>
    <property type="molecule type" value="Genomic_DNA"/>
</dbReference>
<gene>
    <name evidence="1" type="ordered locus">FBFL15_0455</name>
</gene>
<keyword evidence="2" id="KW-1185">Reference proteome</keyword>
<dbReference type="KEGG" id="fbr:FBFL15_0455"/>
<name>G2Z571_FLABF</name>
<organism evidence="1 2">
    <name type="scientific">Flavobacterium branchiophilum (strain FL-15)</name>
    <dbReference type="NCBI Taxonomy" id="1034807"/>
    <lineage>
        <taxon>Bacteria</taxon>
        <taxon>Pseudomonadati</taxon>
        <taxon>Bacteroidota</taxon>
        <taxon>Flavobacteriia</taxon>
        <taxon>Flavobacteriales</taxon>
        <taxon>Flavobacteriaceae</taxon>
        <taxon>Flavobacterium</taxon>
    </lineage>
</organism>
<dbReference type="HOGENOM" id="CLU_1370407_0_0_10"/>